<evidence type="ECO:0000256" key="6">
    <source>
        <dbReference type="SAM" id="SignalP"/>
    </source>
</evidence>
<evidence type="ECO:0000256" key="3">
    <source>
        <dbReference type="ARBA" id="ARBA00022729"/>
    </source>
</evidence>
<evidence type="ECO:0000313" key="7">
    <source>
        <dbReference type="EnsemblMetazoa" id="CLYHEMP013807.1"/>
    </source>
</evidence>
<dbReference type="GO" id="GO:0004601">
    <property type="term" value="F:peroxidase activity"/>
    <property type="evidence" value="ECO:0007669"/>
    <property type="project" value="InterPro"/>
</dbReference>
<dbReference type="GeneID" id="136821766"/>
<evidence type="ECO:0000256" key="4">
    <source>
        <dbReference type="ARBA" id="ARBA00023180"/>
    </source>
</evidence>
<dbReference type="GO" id="GO:0020037">
    <property type="term" value="F:heme binding"/>
    <property type="evidence" value="ECO:0007669"/>
    <property type="project" value="InterPro"/>
</dbReference>
<evidence type="ECO:0000256" key="2">
    <source>
        <dbReference type="ARBA" id="ARBA00022525"/>
    </source>
</evidence>
<keyword evidence="5" id="KW-0479">Metal-binding</keyword>
<reference evidence="7" key="1">
    <citation type="submission" date="2021-01" db="UniProtKB">
        <authorList>
            <consortium name="EnsemblMetazoa"/>
        </authorList>
    </citation>
    <scope>IDENTIFICATION</scope>
</reference>
<feature type="chain" id="PRO_5029775643" evidence="6">
    <location>
        <begin position="17"/>
        <end position="575"/>
    </location>
</feature>
<keyword evidence="8" id="KW-1185">Reference proteome</keyword>
<protein>
    <submittedName>
        <fullName evidence="7">Uncharacterized protein</fullName>
    </submittedName>
</protein>
<keyword evidence="5" id="KW-0349">Heme</keyword>
<proteinExistence type="predicted"/>
<organism evidence="7 8">
    <name type="scientific">Clytia hemisphaerica</name>
    <dbReference type="NCBI Taxonomy" id="252671"/>
    <lineage>
        <taxon>Eukaryota</taxon>
        <taxon>Metazoa</taxon>
        <taxon>Cnidaria</taxon>
        <taxon>Hydrozoa</taxon>
        <taxon>Hydroidolina</taxon>
        <taxon>Leptothecata</taxon>
        <taxon>Obeliida</taxon>
        <taxon>Clytiidae</taxon>
        <taxon>Clytia</taxon>
    </lineage>
</organism>
<evidence type="ECO:0000256" key="1">
    <source>
        <dbReference type="ARBA" id="ARBA00004613"/>
    </source>
</evidence>
<dbReference type="PROSITE" id="PS50292">
    <property type="entry name" value="PEROXIDASE_3"/>
    <property type="match status" value="1"/>
</dbReference>
<evidence type="ECO:0000313" key="8">
    <source>
        <dbReference type="Proteomes" id="UP000594262"/>
    </source>
</evidence>
<feature type="binding site" description="axial binding residue" evidence="5">
    <location>
        <position position="343"/>
    </location>
    <ligand>
        <name>heme b</name>
        <dbReference type="ChEBI" id="CHEBI:60344"/>
    </ligand>
    <ligandPart>
        <name>Fe</name>
        <dbReference type="ChEBI" id="CHEBI:18248"/>
    </ligandPart>
</feature>
<dbReference type="InterPro" id="IPR037120">
    <property type="entry name" value="Haem_peroxidase_sf_animal"/>
</dbReference>
<dbReference type="Proteomes" id="UP000594262">
    <property type="component" value="Unplaced"/>
</dbReference>
<dbReference type="InterPro" id="IPR019791">
    <property type="entry name" value="Haem_peroxidase_animal"/>
</dbReference>
<accession>A0A7M5WVL9</accession>
<dbReference type="GO" id="GO:0005576">
    <property type="term" value="C:extracellular region"/>
    <property type="evidence" value="ECO:0007669"/>
    <property type="project" value="UniProtKB-SubCell"/>
</dbReference>
<dbReference type="EnsemblMetazoa" id="CLYHEMT013807.1">
    <property type="protein sequence ID" value="CLYHEMP013807.1"/>
    <property type="gene ID" value="CLYHEMG013807"/>
</dbReference>
<comment type="subcellular location">
    <subcellularLocation>
        <location evidence="1">Secreted</location>
    </subcellularLocation>
</comment>
<feature type="signal peptide" evidence="6">
    <location>
        <begin position="1"/>
        <end position="16"/>
    </location>
</feature>
<dbReference type="FunFam" id="1.10.640.10:FF:000003">
    <property type="entry name" value="chorion peroxidase"/>
    <property type="match status" value="1"/>
</dbReference>
<dbReference type="GO" id="GO:0046872">
    <property type="term" value="F:metal ion binding"/>
    <property type="evidence" value="ECO:0007669"/>
    <property type="project" value="UniProtKB-KW"/>
</dbReference>
<dbReference type="PANTHER" id="PTHR11475">
    <property type="entry name" value="OXIDASE/PEROXIDASE"/>
    <property type="match status" value="1"/>
</dbReference>
<dbReference type="Pfam" id="PF03098">
    <property type="entry name" value="An_peroxidase"/>
    <property type="match status" value="1"/>
</dbReference>
<evidence type="ECO:0000256" key="5">
    <source>
        <dbReference type="PIRSR" id="PIRSR619791-2"/>
    </source>
</evidence>
<keyword evidence="2" id="KW-0964">Secreted</keyword>
<keyword evidence="5" id="KW-0408">Iron</keyword>
<keyword evidence="4" id="KW-0325">Glycoprotein</keyword>
<sequence>MKMLLLSMLFISVAFAYETGDAHSDCIKGVVAPSCKPYYYVTKSYRRYDGLCNNLRFPHVGAGRTPLRRLIWANYVDQRQVDTPRGFPGTKPRVPPANKVSLAVFHAKQNDDGNRWKLSTLFMTMGQFLDHDFALVGHSKCKAQSCNSKDAYKYPCFPIKFTDYGSKCTPFTRSQPICQKAPAGRRTDRQIANLITSFVDLSQVYGASIEHAKKLRKNDGSGEMAMRSGNLLPLSNEPCDTIGGCSMAGDPRADENIALYSMHTVWIREHNRVVKKLRKNHKTWSGEKLYQEARKIVIAEYQHIIFNDWVPRIVDIGPYTGYSSRYDATLINAFSTAAFRFGHSLVPNEWQQCNSNYDKIAKDISLQSSFFNIGSINQRGIEPTVYGLMANQSNQMDTNFAFDLVRRLFVPPGHHEHHDLTALNIQRGRDHGLPTYGAWRKYCRLPPISSYKDLEQYMSIESVKSFQKLYSHPNDIDLFAAGIAEHNVPRFQTGPIFRCLFWHQFKRLREGDRYYYLNPGVFTHAQRRELTKTSMAKILCNNLNGIVSINKDAFAQVTSKRTICNNIQDVNLDHF</sequence>
<dbReference type="InterPro" id="IPR010255">
    <property type="entry name" value="Haem_peroxidase_sf"/>
</dbReference>
<dbReference type="PRINTS" id="PR00457">
    <property type="entry name" value="ANPEROXIDASE"/>
</dbReference>
<dbReference type="OrthoDB" id="823504at2759"/>
<dbReference type="RefSeq" id="XP_066934082.1">
    <property type="nucleotide sequence ID" value="XM_067077981.1"/>
</dbReference>
<dbReference type="SUPFAM" id="SSF48113">
    <property type="entry name" value="Heme-dependent peroxidases"/>
    <property type="match status" value="1"/>
</dbReference>
<dbReference type="GO" id="GO:0006979">
    <property type="term" value="P:response to oxidative stress"/>
    <property type="evidence" value="ECO:0007669"/>
    <property type="project" value="InterPro"/>
</dbReference>
<dbReference type="Gene3D" id="1.10.640.10">
    <property type="entry name" value="Haem peroxidase domain superfamily, animal type"/>
    <property type="match status" value="1"/>
</dbReference>
<dbReference type="PANTHER" id="PTHR11475:SF4">
    <property type="entry name" value="CHORION PEROXIDASE"/>
    <property type="match status" value="1"/>
</dbReference>
<name>A0A7M5WVL9_9CNID</name>
<dbReference type="AlphaFoldDB" id="A0A7M5WVL9"/>
<dbReference type="CDD" id="cd09823">
    <property type="entry name" value="peroxinectin_like"/>
    <property type="match status" value="1"/>
</dbReference>
<keyword evidence="3 6" id="KW-0732">Signal</keyword>